<evidence type="ECO:0000313" key="2">
    <source>
        <dbReference type="EMBL" id="MCZ4281628.1"/>
    </source>
</evidence>
<dbReference type="Gene3D" id="2.60.120.10">
    <property type="entry name" value="Jelly Rolls"/>
    <property type="match status" value="1"/>
</dbReference>
<protein>
    <submittedName>
        <fullName evidence="2">Cupin domain-containing protein</fullName>
    </submittedName>
</protein>
<dbReference type="PANTHER" id="PTHR33387:SF3">
    <property type="entry name" value="DUF985 DOMAIN-CONTAINING PROTEIN"/>
    <property type="match status" value="1"/>
</dbReference>
<dbReference type="SUPFAM" id="SSF51182">
    <property type="entry name" value="RmlC-like cupins"/>
    <property type="match status" value="1"/>
</dbReference>
<evidence type="ECO:0000259" key="1">
    <source>
        <dbReference type="Pfam" id="PF06172"/>
    </source>
</evidence>
<dbReference type="Pfam" id="PF06172">
    <property type="entry name" value="Cupin_5"/>
    <property type="match status" value="1"/>
</dbReference>
<proteinExistence type="predicted"/>
<accession>A0ABT4LKJ3</accession>
<comment type="caution">
    <text evidence="2">The sequence shown here is derived from an EMBL/GenBank/DDBJ whole genome shotgun (WGS) entry which is preliminary data.</text>
</comment>
<feature type="domain" description="DUF985" evidence="1">
    <location>
        <begin position="7"/>
        <end position="133"/>
    </location>
</feature>
<dbReference type="InterPro" id="IPR014710">
    <property type="entry name" value="RmlC-like_jellyroll"/>
</dbReference>
<evidence type="ECO:0000313" key="3">
    <source>
        <dbReference type="Proteomes" id="UP001069802"/>
    </source>
</evidence>
<sequence>MNQHARDLIKQLQLQPHPEGGWYRETYRHTAADGSRGDQTAIFFLLEKGQSSHWHRIDAVEMWHWYAGSPLKLKSHDGTSGSEVILGPDILAGQTPQYVIPKQHWQSAKAEEGWCLVGCTVAPAFSFEGFELAPPEWSPA</sequence>
<gene>
    <name evidence="2" type="ORF">O4H49_12630</name>
</gene>
<dbReference type="InterPro" id="IPR011051">
    <property type="entry name" value="RmlC_Cupin_sf"/>
</dbReference>
<dbReference type="InterPro" id="IPR009327">
    <property type="entry name" value="Cupin_DUF985"/>
</dbReference>
<dbReference type="EMBL" id="JAPWGY010000004">
    <property type="protein sequence ID" value="MCZ4281628.1"/>
    <property type="molecule type" value="Genomic_DNA"/>
</dbReference>
<dbReference type="PANTHER" id="PTHR33387">
    <property type="entry name" value="RMLC-LIKE JELLY ROLL FOLD PROTEIN"/>
    <property type="match status" value="1"/>
</dbReference>
<organism evidence="2 3">
    <name type="scientific">Kiloniella laminariae</name>
    <dbReference type="NCBI Taxonomy" id="454162"/>
    <lineage>
        <taxon>Bacteria</taxon>
        <taxon>Pseudomonadati</taxon>
        <taxon>Pseudomonadota</taxon>
        <taxon>Alphaproteobacteria</taxon>
        <taxon>Rhodospirillales</taxon>
        <taxon>Kiloniellaceae</taxon>
        <taxon>Kiloniella</taxon>
    </lineage>
</organism>
<reference evidence="2" key="1">
    <citation type="submission" date="2022-12" db="EMBL/GenBank/DDBJ databases">
        <title>Bacterial isolates from different developmental stages of Nematostella vectensis.</title>
        <authorList>
            <person name="Fraune S."/>
        </authorList>
    </citation>
    <scope>NUCLEOTIDE SEQUENCE</scope>
    <source>
        <strain evidence="2">G21630-S1</strain>
    </source>
</reference>
<dbReference type="Proteomes" id="UP001069802">
    <property type="component" value="Unassembled WGS sequence"/>
</dbReference>
<name>A0ABT4LKJ3_9PROT</name>
<dbReference type="CDD" id="cd06121">
    <property type="entry name" value="cupin_YML079wp"/>
    <property type="match status" value="1"/>
</dbReference>
<keyword evidence="3" id="KW-1185">Reference proteome</keyword>
<dbReference type="RefSeq" id="WP_269423793.1">
    <property type="nucleotide sequence ID" value="NZ_JAPWGY010000004.1"/>
</dbReference>
<dbReference type="InterPro" id="IPR039935">
    <property type="entry name" value="YML079W-like"/>
</dbReference>